<dbReference type="Proteomes" id="UP001630127">
    <property type="component" value="Unassembled WGS sequence"/>
</dbReference>
<dbReference type="AlphaFoldDB" id="A0ABD2XXH8"/>
<evidence type="ECO:0000313" key="2">
    <source>
        <dbReference type="EMBL" id="KAL3498257.1"/>
    </source>
</evidence>
<evidence type="ECO:0000256" key="1">
    <source>
        <dbReference type="SAM" id="MobiDB-lite"/>
    </source>
</evidence>
<dbReference type="PANTHER" id="PTHR31973:SF187">
    <property type="entry name" value="MUTATOR TRANSPOSASE MUDRA PROTEIN"/>
    <property type="match status" value="1"/>
</dbReference>
<evidence type="ECO:0008006" key="4">
    <source>
        <dbReference type="Google" id="ProtNLM"/>
    </source>
</evidence>
<reference evidence="2 3" key="1">
    <citation type="submission" date="2024-11" db="EMBL/GenBank/DDBJ databases">
        <title>A near-complete genome assembly of Cinchona calisaya.</title>
        <authorList>
            <person name="Lian D.C."/>
            <person name="Zhao X.W."/>
            <person name="Wei L."/>
        </authorList>
    </citation>
    <scope>NUCLEOTIDE SEQUENCE [LARGE SCALE GENOMIC DNA]</scope>
    <source>
        <tissue evidence="2">Nenye</tissue>
    </source>
</reference>
<keyword evidence="3" id="KW-1185">Reference proteome</keyword>
<accession>A0ABD2XXH8</accession>
<feature type="region of interest" description="Disordered" evidence="1">
    <location>
        <begin position="134"/>
        <end position="154"/>
    </location>
</feature>
<dbReference type="PANTHER" id="PTHR31973">
    <property type="entry name" value="POLYPROTEIN, PUTATIVE-RELATED"/>
    <property type="match status" value="1"/>
</dbReference>
<sequence>MDNLKSFASNLGLGESPVFHYVVPKAFDKSKVKEIKTEEHIIDMAAIGMGDFDINLTFGDVHMEQDSSEDVEVNDDGELVYNSVSHGGQQRNSPTSAVQNKENRCVDTNLGADDDTNLHIYDGHDIEIEEDLESMESEELHNLSSSSDEETRRRHKPKFKVFKDADMENPKFEVGLLFTSKKQFKDAVDSYSLKWGKNHSFKKNDKTSKKYLEYLRLNTNVSIGEFQDKIRIELNVNTSRTQAYKTFRKAKTIIYGKYKAQYSRLWDYRTELLRSNPNSTVKILIDADDISGKERFKRLYICFEALKMGFLKGCRLVIGVDGCHLRGPHPGALLTVVGLDPQ</sequence>
<comment type="caution">
    <text evidence="2">The sequence shown here is derived from an EMBL/GenBank/DDBJ whole genome shotgun (WGS) entry which is preliminary data.</text>
</comment>
<evidence type="ECO:0000313" key="3">
    <source>
        <dbReference type="Proteomes" id="UP001630127"/>
    </source>
</evidence>
<organism evidence="2 3">
    <name type="scientific">Cinchona calisaya</name>
    <dbReference type="NCBI Taxonomy" id="153742"/>
    <lineage>
        <taxon>Eukaryota</taxon>
        <taxon>Viridiplantae</taxon>
        <taxon>Streptophyta</taxon>
        <taxon>Embryophyta</taxon>
        <taxon>Tracheophyta</taxon>
        <taxon>Spermatophyta</taxon>
        <taxon>Magnoliopsida</taxon>
        <taxon>eudicotyledons</taxon>
        <taxon>Gunneridae</taxon>
        <taxon>Pentapetalae</taxon>
        <taxon>asterids</taxon>
        <taxon>lamiids</taxon>
        <taxon>Gentianales</taxon>
        <taxon>Rubiaceae</taxon>
        <taxon>Cinchonoideae</taxon>
        <taxon>Cinchoneae</taxon>
        <taxon>Cinchona</taxon>
    </lineage>
</organism>
<protein>
    <recommendedName>
        <fullName evidence="4">Transposase</fullName>
    </recommendedName>
</protein>
<gene>
    <name evidence="2" type="ORF">ACH5RR_040989</name>
</gene>
<dbReference type="EMBL" id="JBJUIK010000017">
    <property type="protein sequence ID" value="KAL3498257.1"/>
    <property type="molecule type" value="Genomic_DNA"/>
</dbReference>
<name>A0ABD2XXH8_9GENT</name>
<proteinExistence type="predicted"/>